<dbReference type="GO" id="GO:0004617">
    <property type="term" value="F:phosphoglycerate dehydrogenase activity"/>
    <property type="evidence" value="ECO:0007669"/>
    <property type="project" value="UniProtKB-EC"/>
</dbReference>
<evidence type="ECO:0000256" key="2">
    <source>
        <dbReference type="ARBA" id="ARBA00023002"/>
    </source>
</evidence>
<feature type="domain" description="D-isomer specific 2-hydroxyacid dehydrogenase NAD-binding" evidence="6">
    <location>
        <begin position="140"/>
        <end position="321"/>
    </location>
</feature>
<dbReference type="EMBL" id="CP040058">
    <property type="protein sequence ID" value="QCP35519.1"/>
    <property type="molecule type" value="Genomic_DNA"/>
</dbReference>
<name>A0A4P8IK51_9FIRM</name>
<sequence length="359" mass="40256">MKELFLHPVKAAVIGDVFVDPEDMADALENSSLRTSEIKKYFWGSHDRQEFTRRQQHIEREGPDAVPYVPELKQDIGSIEVLVTHFCPVPKELIQKASRLKAIFTCRGGLEHICVEEASKSKIPVVNVIRNAEPVADFALGLMLSVTRGISDSFCALKAGRWKKTFYNSDHFKTLDQHVVGLLGAGNVGSALAGKLRALDVQVVMYDPYMDLKEFSKQFPDIKIAESIDEVLEVSDIVSLHMRLTRENQAFFGRDYFRKMKKTAYFINTARGGLADQKALAEALKNGEILGAALDVFETEPIEKEDPLLQCKNVLVTPHLAGTTVDAIPRSPYLLMKEIDHMVESGTYGRVVNRRELGY</sequence>
<keyword evidence="8" id="KW-1185">Reference proteome</keyword>
<keyword evidence="3" id="KW-0520">NAD</keyword>
<dbReference type="InterPro" id="IPR036291">
    <property type="entry name" value="NAD(P)-bd_dom_sf"/>
</dbReference>
<dbReference type="Proteomes" id="UP000298653">
    <property type="component" value="Chromosome"/>
</dbReference>
<dbReference type="SUPFAM" id="SSF52283">
    <property type="entry name" value="Formate/glycerate dehydrogenase catalytic domain-like"/>
    <property type="match status" value="1"/>
</dbReference>
<organism evidence="7 8">
    <name type="scientific">Anaerostipes rhamnosivorans</name>
    <dbReference type="NCBI Taxonomy" id="1229621"/>
    <lineage>
        <taxon>Bacteria</taxon>
        <taxon>Bacillati</taxon>
        <taxon>Bacillota</taxon>
        <taxon>Clostridia</taxon>
        <taxon>Lachnospirales</taxon>
        <taxon>Lachnospiraceae</taxon>
        <taxon>Anaerostipes</taxon>
    </lineage>
</organism>
<dbReference type="InterPro" id="IPR006139">
    <property type="entry name" value="D-isomer_2_OHA_DH_cat_dom"/>
</dbReference>
<protein>
    <submittedName>
        <fullName evidence="7">D-3-phosphoglycerate dehydrogenase</fullName>
        <ecNumber evidence="7">1.1.1.95</ecNumber>
    </submittedName>
</protein>
<dbReference type="EC" id="1.1.1.95" evidence="7"/>
<comment type="similarity">
    <text evidence="1 4">Belongs to the D-isomer specific 2-hydroxyacid dehydrogenase family.</text>
</comment>
<dbReference type="PANTHER" id="PTHR43761:SF1">
    <property type="entry name" value="D-ISOMER SPECIFIC 2-HYDROXYACID DEHYDROGENASE CATALYTIC DOMAIN-CONTAINING PROTEIN-RELATED"/>
    <property type="match status" value="1"/>
</dbReference>
<dbReference type="GO" id="GO:0051287">
    <property type="term" value="F:NAD binding"/>
    <property type="evidence" value="ECO:0007669"/>
    <property type="project" value="InterPro"/>
</dbReference>
<dbReference type="SUPFAM" id="SSF51735">
    <property type="entry name" value="NAD(P)-binding Rossmann-fold domains"/>
    <property type="match status" value="1"/>
</dbReference>
<evidence type="ECO:0000256" key="1">
    <source>
        <dbReference type="ARBA" id="ARBA00005854"/>
    </source>
</evidence>
<evidence type="ECO:0000259" key="6">
    <source>
        <dbReference type="Pfam" id="PF02826"/>
    </source>
</evidence>
<evidence type="ECO:0000313" key="8">
    <source>
        <dbReference type="Proteomes" id="UP000298653"/>
    </source>
</evidence>
<feature type="domain" description="D-isomer specific 2-hydroxyacid dehydrogenase catalytic" evidence="5">
    <location>
        <begin position="71"/>
        <end position="347"/>
    </location>
</feature>
<gene>
    <name evidence="7" type="ORF">AR1Y2_2065</name>
</gene>
<proteinExistence type="inferred from homology"/>
<dbReference type="OrthoDB" id="9805416at2"/>
<dbReference type="Gene3D" id="3.40.50.720">
    <property type="entry name" value="NAD(P)-binding Rossmann-like Domain"/>
    <property type="match status" value="2"/>
</dbReference>
<dbReference type="FunFam" id="3.40.50.720:FF:000203">
    <property type="entry name" value="D-3-phosphoglycerate dehydrogenase (SerA)"/>
    <property type="match status" value="1"/>
</dbReference>
<dbReference type="InterPro" id="IPR050418">
    <property type="entry name" value="D-iso_2-hydroxyacid_DH_PdxB"/>
</dbReference>
<evidence type="ECO:0000256" key="3">
    <source>
        <dbReference type="ARBA" id="ARBA00023027"/>
    </source>
</evidence>
<keyword evidence="2 4" id="KW-0560">Oxidoreductase</keyword>
<evidence type="ECO:0000313" key="7">
    <source>
        <dbReference type="EMBL" id="QCP35519.1"/>
    </source>
</evidence>
<dbReference type="AlphaFoldDB" id="A0A4P8IK51"/>
<dbReference type="Pfam" id="PF00389">
    <property type="entry name" value="2-Hacid_dh"/>
    <property type="match status" value="1"/>
</dbReference>
<evidence type="ECO:0000256" key="4">
    <source>
        <dbReference type="RuleBase" id="RU003719"/>
    </source>
</evidence>
<dbReference type="RefSeq" id="WP_137328871.1">
    <property type="nucleotide sequence ID" value="NZ_CP040058.1"/>
</dbReference>
<reference evidence="7 8" key="1">
    <citation type="submission" date="2019-05" db="EMBL/GenBank/DDBJ databases">
        <title>Complete genome sequencing of Anaerostipes rhamnosivorans.</title>
        <authorList>
            <person name="Bui T.P.N."/>
            <person name="de Vos W.M."/>
        </authorList>
    </citation>
    <scope>NUCLEOTIDE SEQUENCE [LARGE SCALE GENOMIC DNA]</scope>
    <source>
        <strain evidence="7 8">1y2</strain>
    </source>
</reference>
<dbReference type="Pfam" id="PF02826">
    <property type="entry name" value="2-Hacid_dh_C"/>
    <property type="match status" value="1"/>
</dbReference>
<evidence type="ECO:0000259" key="5">
    <source>
        <dbReference type="Pfam" id="PF00389"/>
    </source>
</evidence>
<accession>A0A4P8IK51</accession>
<dbReference type="PANTHER" id="PTHR43761">
    <property type="entry name" value="D-ISOMER SPECIFIC 2-HYDROXYACID DEHYDROGENASE FAMILY PROTEIN (AFU_ORTHOLOGUE AFUA_1G13630)"/>
    <property type="match status" value="1"/>
</dbReference>
<dbReference type="InterPro" id="IPR006140">
    <property type="entry name" value="D-isomer_DH_NAD-bd"/>
</dbReference>
<dbReference type="KEGG" id="arf:AR1Y2_2065"/>